<feature type="region of interest" description="Disordered" evidence="1">
    <location>
        <begin position="1"/>
        <end position="22"/>
    </location>
</feature>
<evidence type="ECO:0000313" key="3">
    <source>
        <dbReference type="Proteomes" id="UP000075683"/>
    </source>
</evidence>
<dbReference type="EMBL" id="LQYT01000043">
    <property type="protein sequence ID" value="KYD19244.1"/>
    <property type="molecule type" value="Genomic_DNA"/>
</dbReference>
<reference evidence="2 3" key="1">
    <citation type="submission" date="2016-01" db="EMBL/GenBank/DDBJ databases">
        <title>Draft Genome Sequences of Seven Thermophilic Sporeformers Isolated from Foods.</title>
        <authorList>
            <person name="Berendsen E.M."/>
            <person name="Wells-Bennik M.H."/>
            <person name="Krawcyk A.O."/>
            <person name="De Jong A."/>
            <person name="Holsappel S."/>
            <person name="Eijlander R.T."/>
            <person name="Kuipers O.P."/>
        </authorList>
    </citation>
    <scope>NUCLEOTIDE SEQUENCE [LARGE SCALE GENOMIC DNA]</scope>
    <source>
        <strain evidence="2 3">B4135</strain>
    </source>
</reference>
<protein>
    <submittedName>
        <fullName evidence="2">Uncharacterized protein</fullName>
    </submittedName>
</protein>
<dbReference type="Proteomes" id="UP000075683">
    <property type="component" value="Unassembled WGS sequence"/>
</dbReference>
<evidence type="ECO:0000313" key="2">
    <source>
        <dbReference type="EMBL" id="KYD19244.1"/>
    </source>
</evidence>
<evidence type="ECO:0000256" key="1">
    <source>
        <dbReference type="SAM" id="MobiDB-lite"/>
    </source>
</evidence>
<organism evidence="2 3">
    <name type="scientific">Caldibacillus debilis</name>
    <dbReference type="NCBI Taxonomy" id="301148"/>
    <lineage>
        <taxon>Bacteria</taxon>
        <taxon>Bacillati</taxon>
        <taxon>Bacillota</taxon>
        <taxon>Bacilli</taxon>
        <taxon>Bacillales</taxon>
        <taxon>Bacillaceae</taxon>
        <taxon>Caldibacillus</taxon>
    </lineage>
</organism>
<gene>
    <name evidence="2" type="ORF">B4135_2168</name>
</gene>
<dbReference type="AlphaFoldDB" id="A0A150M3R5"/>
<sequence>MENRPIPTSGKNSGGSPRLSPANLVDVLRGRIRPSRFRPWESERIRARIVLNLDRNENSGRFTFY</sequence>
<dbReference type="STRING" id="301148.B4135_2168"/>
<proteinExistence type="predicted"/>
<comment type="caution">
    <text evidence="2">The sequence shown here is derived from an EMBL/GenBank/DDBJ whole genome shotgun (WGS) entry which is preliminary data.</text>
</comment>
<name>A0A150M3R5_9BACI</name>
<accession>A0A150M3R5</accession>